<reference evidence="12" key="1">
    <citation type="journal article" date="2018" name="Front. Microbiol.">
        <title>Genome-Based Analysis Reveals the Taxonomy and Diversity of the Family Idiomarinaceae.</title>
        <authorList>
            <person name="Liu Y."/>
            <person name="Lai Q."/>
            <person name="Shao Z."/>
        </authorList>
    </citation>
    <scope>NUCLEOTIDE SEQUENCE [LARGE SCALE GENOMIC DNA]</scope>
    <source>
        <strain evidence="12">GBPy7</strain>
    </source>
</reference>
<dbReference type="OrthoDB" id="9813612at2"/>
<gene>
    <name evidence="9" type="primary">hisC</name>
    <name evidence="11" type="ORF">CWE08_03840</name>
</gene>
<evidence type="ECO:0000256" key="4">
    <source>
        <dbReference type="ARBA" id="ARBA00011738"/>
    </source>
</evidence>
<comment type="cofactor">
    <cofactor evidence="1 9">
        <name>pyridoxal 5'-phosphate</name>
        <dbReference type="ChEBI" id="CHEBI:597326"/>
    </cofactor>
</comment>
<dbReference type="InterPro" id="IPR004839">
    <property type="entry name" value="Aminotransferase_I/II_large"/>
</dbReference>
<dbReference type="PANTHER" id="PTHR43643:SF3">
    <property type="entry name" value="HISTIDINOL-PHOSPHATE AMINOTRANSFERASE"/>
    <property type="match status" value="1"/>
</dbReference>
<dbReference type="InterPro" id="IPR005861">
    <property type="entry name" value="HisP_aminotrans"/>
</dbReference>
<evidence type="ECO:0000259" key="10">
    <source>
        <dbReference type="Pfam" id="PF00155"/>
    </source>
</evidence>
<dbReference type="AlphaFoldDB" id="A0A432W004"/>
<dbReference type="CDD" id="cd00609">
    <property type="entry name" value="AAT_like"/>
    <property type="match status" value="1"/>
</dbReference>
<proteinExistence type="inferred from homology"/>
<keyword evidence="6 9" id="KW-0808">Transferase</keyword>
<dbReference type="PROSITE" id="PS00599">
    <property type="entry name" value="AA_TRANSFER_CLASS_2"/>
    <property type="match status" value="1"/>
</dbReference>
<dbReference type="InterPro" id="IPR001917">
    <property type="entry name" value="Aminotrans_II_pyridoxalP_BS"/>
</dbReference>
<evidence type="ECO:0000313" key="11">
    <source>
        <dbReference type="EMBL" id="RUO22325.1"/>
    </source>
</evidence>
<dbReference type="NCBIfam" id="TIGR01141">
    <property type="entry name" value="hisC"/>
    <property type="match status" value="1"/>
</dbReference>
<dbReference type="GO" id="GO:0004400">
    <property type="term" value="F:histidinol-phosphate transaminase activity"/>
    <property type="evidence" value="ECO:0007669"/>
    <property type="project" value="UniProtKB-UniRule"/>
</dbReference>
<dbReference type="Pfam" id="PF00155">
    <property type="entry name" value="Aminotran_1_2"/>
    <property type="match status" value="1"/>
</dbReference>
<dbReference type="Proteomes" id="UP000288395">
    <property type="component" value="Unassembled WGS sequence"/>
</dbReference>
<dbReference type="InterPro" id="IPR015421">
    <property type="entry name" value="PyrdxlP-dep_Trfase_major"/>
</dbReference>
<dbReference type="InterPro" id="IPR015422">
    <property type="entry name" value="PyrdxlP-dep_Trfase_small"/>
</dbReference>
<dbReference type="Gene3D" id="3.90.1150.10">
    <property type="entry name" value="Aspartate Aminotransferase, domain 1"/>
    <property type="match status" value="1"/>
</dbReference>
<evidence type="ECO:0000256" key="1">
    <source>
        <dbReference type="ARBA" id="ARBA00001933"/>
    </source>
</evidence>
<feature type="modified residue" description="N6-(pyridoxal phosphate)lysine" evidence="9">
    <location>
        <position position="229"/>
    </location>
</feature>
<feature type="domain" description="Aminotransferase class I/classII large" evidence="10">
    <location>
        <begin position="37"/>
        <end position="355"/>
    </location>
</feature>
<dbReference type="InterPro" id="IPR015424">
    <property type="entry name" value="PyrdxlP-dep_Trfase"/>
</dbReference>
<evidence type="ECO:0000313" key="12">
    <source>
        <dbReference type="Proteomes" id="UP000288395"/>
    </source>
</evidence>
<dbReference type="EMBL" id="PIPJ01000002">
    <property type="protein sequence ID" value="RUO22325.1"/>
    <property type="molecule type" value="Genomic_DNA"/>
</dbReference>
<accession>A0A432W004</accession>
<dbReference type="SUPFAM" id="SSF53383">
    <property type="entry name" value="PLP-dependent transferases"/>
    <property type="match status" value="1"/>
</dbReference>
<dbReference type="GO" id="GO:0030170">
    <property type="term" value="F:pyridoxal phosphate binding"/>
    <property type="evidence" value="ECO:0007669"/>
    <property type="project" value="InterPro"/>
</dbReference>
<dbReference type="Gene3D" id="3.40.640.10">
    <property type="entry name" value="Type I PLP-dependent aspartate aminotransferase-like (Major domain)"/>
    <property type="match status" value="1"/>
</dbReference>
<evidence type="ECO:0000256" key="3">
    <source>
        <dbReference type="ARBA" id="ARBA00007970"/>
    </source>
</evidence>
<evidence type="ECO:0000256" key="9">
    <source>
        <dbReference type="HAMAP-Rule" id="MF_01023"/>
    </source>
</evidence>
<dbReference type="EC" id="2.6.1.9" evidence="9"/>
<keyword evidence="9" id="KW-0028">Amino-acid biosynthesis</keyword>
<comment type="caution">
    <text evidence="11">The sequence shown here is derived from an EMBL/GenBank/DDBJ whole genome shotgun (WGS) entry which is preliminary data.</text>
</comment>
<evidence type="ECO:0000256" key="2">
    <source>
        <dbReference type="ARBA" id="ARBA00005011"/>
    </source>
</evidence>
<comment type="catalytic activity">
    <reaction evidence="8 9">
        <text>L-histidinol phosphate + 2-oxoglutarate = 3-(imidazol-4-yl)-2-oxopropyl phosphate + L-glutamate</text>
        <dbReference type="Rhea" id="RHEA:23744"/>
        <dbReference type="ChEBI" id="CHEBI:16810"/>
        <dbReference type="ChEBI" id="CHEBI:29985"/>
        <dbReference type="ChEBI" id="CHEBI:57766"/>
        <dbReference type="ChEBI" id="CHEBI:57980"/>
        <dbReference type="EC" id="2.6.1.9"/>
    </reaction>
</comment>
<evidence type="ECO:0000256" key="7">
    <source>
        <dbReference type="ARBA" id="ARBA00022898"/>
    </source>
</evidence>
<comment type="similarity">
    <text evidence="3 9">Belongs to the class-II pyridoxal-phosphate-dependent aminotransferase family. Histidinol-phosphate aminotransferase subfamily.</text>
</comment>
<organism evidence="11 12">
    <name type="scientific">Aliidiomarina iranensis</name>
    <dbReference type="NCBI Taxonomy" id="1434071"/>
    <lineage>
        <taxon>Bacteria</taxon>
        <taxon>Pseudomonadati</taxon>
        <taxon>Pseudomonadota</taxon>
        <taxon>Gammaproteobacteria</taxon>
        <taxon>Alteromonadales</taxon>
        <taxon>Idiomarinaceae</taxon>
        <taxon>Aliidiomarina</taxon>
    </lineage>
</organism>
<protein>
    <recommendedName>
        <fullName evidence="9">Histidinol-phosphate aminotransferase</fullName>
        <ecNumber evidence="9">2.6.1.9</ecNumber>
    </recommendedName>
    <alternativeName>
        <fullName evidence="9">Imidazole acetol-phosphate transaminase</fullName>
    </alternativeName>
</protein>
<dbReference type="GO" id="GO:0000105">
    <property type="term" value="P:L-histidine biosynthetic process"/>
    <property type="evidence" value="ECO:0007669"/>
    <property type="project" value="UniProtKB-UniRule"/>
</dbReference>
<keyword evidence="9" id="KW-0368">Histidine biosynthesis</keyword>
<dbReference type="PANTHER" id="PTHR43643">
    <property type="entry name" value="HISTIDINOL-PHOSPHATE AMINOTRANSFERASE 2"/>
    <property type="match status" value="1"/>
</dbReference>
<keyword evidence="12" id="KW-1185">Reference proteome</keyword>
<dbReference type="InterPro" id="IPR050106">
    <property type="entry name" value="HistidinolP_aminotransfase"/>
</dbReference>
<name>A0A432W004_9GAMM</name>
<sequence length="372" mass="40682">MQEFDATSLALPGIRELQPYQAGKPIEEVERELGISNIVKLASNENPLGVSHAVKQALAKKITELARYPDANGFYLKTALAEKFAIETNQITLGNGSNDVLELLARTYVTDQHEVIFSQHAFMVYPLVTKAIGAKPVAVPAKDYGHDLDAMLAAITDKTRMIFVANPNNPTGTFLTTEALQAFIAKVPKNILVVLDEAYYEYVPSDVRAPSFSWISEHSNLIVTRTFSKAYGLAGLRAGFAVSNAKVADLMNRIRQPFNMNELALTAAMAALGDEEFLEHSIQVNAEGMAQVTAFCDARGLSYIPSHGNFITIRFGSEAAAINQKLLQKGVIVRPVAGYELPEHLRVSIGLPEEMDAFYRAYDEIIAEQSGG</sequence>
<comment type="pathway">
    <text evidence="2 9">Amino-acid biosynthesis; L-histidine biosynthesis; L-histidine from 5-phospho-alpha-D-ribose 1-diphosphate: step 7/9.</text>
</comment>
<evidence type="ECO:0000256" key="8">
    <source>
        <dbReference type="ARBA" id="ARBA00047481"/>
    </source>
</evidence>
<evidence type="ECO:0000256" key="5">
    <source>
        <dbReference type="ARBA" id="ARBA00022576"/>
    </source>
</evidence>
<comment type="subunit">
    <text evidence="4 9">Homodimer.</text>
</comment>
<keyword evidence="5 9" id="KW-0032">Aminotransferase</keyword>
<keyword evidence="7 9" id="KW-0663">Pyridoxal phosphate</keyword>
<dbReference type="HAMAP" id="MF_01023">
    <property type="entry name" value="HisC_aminotrans_2"/>
    <property type="match status" value="1"/>
</dbReference>
<dbReference type="RefSeq" id="WP_126765788.1">
    <property type="nucleotide sequence ID" value="NZ_PIPJ01000002.1"/>
</dbReference>
<dbReference type="UniPathway" id="UPA00031">
    <property type="reaction ID" value="UER00012"/>
</dbReference>
<evidence type="ECO:0000256" key="6">
    <source>
        <dbReference type="ARBA" id="ARBA00022679"/>
    </source>
</evidence>